<reference evidence="2 3" key="1">
    <citation type="journal article" date="2019" name="Int. J. Syst. Evol. Microbiol.">
        <title>The Global Catalogue of Microorganisms (GCM) 10K type strain sequencing project: providing services to taxonomists for standard genome sequencing and annotation.</title>
        <authorList>
            <consortium name="The Broad Institute Genomics Platform"/>
            <consortium name="The Broad Institute Genome Sequencing Center for Infectious Disease"/>
            <person name="Wu L."/>
            <person name="Ma J."/>
        </authorList>
    </citation>
    <scope>NUCLEOTIDE SEQUENCE [LARGE SCALE GENOMIC DNA]</scope>
    <source>
        <strain evidence="2 3">LMG 29247</strain>
    </source>
</reference>
<evidence type="ECO:0000313" key="2">
    <source>
        <dbReference type="EMBL" id="MFC6769295.1"/>
    </source>
</evidence>
<dbReference type="EMBL" id="JBHSWV010000715">
    <property type="protein sequence ID" value="MFC6769295.1"/>
    <property type="molecule type" value="Genomic_DNA"/>
</dbReference>
<sequence length="177" mass="17625">MSEQDTPGDSRRSFMAKGALATGALTLGTGAFGTATVGAQADQLAVFAADLYPGADFDVLAQLQASTTVDVLQLDGETVPEISQPDEWNGHIIRYDIGQESGITTFLFARGGGLSSGDSGTIGEDASVLSPDLNLMSTSLNGGSGGNGGGGDGGNTTTNGGNETADENETTAGNGGE</sequence>
<accession>A0ABD5SXU3</accession>
<name>A0ABD5SXU3_9EURY</name>
<protein>
    <submittedName>
        <fullName evidence="2">Calcium-binding protein</fullName>
    </submittedName>
</protein>
<dbReference type="RefSeq" id="WP_273741970.1">
    <property type="nucleotide sequence ID" value="NZ_JAQIVI010000715.1"/>
</dbReference>
<keyword evidence="3" id="KW-1185">Reference proteome</keyword>
<gene>
    <name evidence="2" type="ORF">ACFQE6_31000</name>
</gene>
<evidence type="ECO:0000313" key="3">
    <source>
        <dbReference type="Proteomes" id="UP001596383"/>
    </source>
</evidence>
<dbReference type="Proteomes" id="UP001596383">
    <property type="component" value="Unassembled WGS sequence"/>
</dbReference>
<dbReference type="AlphaFoldDB" id="A0ABD5SXU3"/>
<feature type="region of interest" description="Disordered" evidence="1">
    <location>
        <begin position="135"/>
        <end position="177"/>
    </location>
</feature>
<comment type="caution">
    <text evidence="2">The sequence shown here is derived from an EMBL/GenBank/DDBJ whole genome shotgun (WGS) entry which is preliminary data.</text>
</comment>
<evidence type="ECO:0000256" key="1">
    <source>
        <dbReference type="SAM" id="MobiDB-lite"/>
    </source>
</evidence>
<dbReference type="PROSITE" id="PS51318">
    <property type="entry name" value="TAT"/>
    <property type="match status" value="1"/>
</dbReference>
<organism evidence="2 3">
    <name type="scientific">Natrinema soli</name>
    <dbReference type="NCBI Taxonomy" id="1930624"/>
    <lineage>
        <taxon>Archaea</taxon>
        <taxon>Methanobacteriati</taxon>
        <taxon>Methanobacteriota</taxon>
        <taxon>Stenosarchaea group</taxon>
        <taxon>Halobacteria</taxon>
        <taxon>Halobacteriales</taxon>
        <taxon>Natrialbaceae</taxon>
        <taxon>Natrinema</taxon>
    </lineage>
</organism>
<proteinExistence type="predicted"/>
<feature type="compositionally biased region" description="Gly residues" evidence="1">
    <location>
        <begin position="142"/>
        <end position="154"/>
    </location>
</feature>
<dbReference type="InterPro" id="IPR006311">
    <property type="entry name" value="TAT_signal"/>
</dbReference>